<reference evidence="2 3" key="1">
    <citation type="submission" date="2022-03" db="EMBL/GenBank/DDBJ databases">
        <authorList>
            <person name="Brunel B."/>
        </authorList>
    </citation>
    <scope>NUCLEOTIDE SEQUENCE [LARGE SCALE GENOMIC DNA]</scope>
    <source>
        <strain evidence="2">STM5069sample</strain>
    </source>
</reference>
<feature type="region of interest" description="Disordered" evidence="1">
    <location>
        <begin position="56"/>
        <end position="80"/>
    </location>
</feature>
<keyword evidence="3" id="KW-1185">Reference proteome</keyword>
<gene>
    <name evidence="2" type="ORF">MES5069_350012</name>
</gene>
<feature type="compositionally biased region" description="Polar residues" evidence="1">
    <location>
        <begin position="69"/>
        <end position="80"/>
    </location>
</feature>
<protein>
    <recommendedName>
        <fullName evidence="4">Transposase</fullName>
    </recommendedName>
</protein>
<evidence type="ECO:0008006" key="4">
    <source>
        <dbReference type="Google" id="ProtNLM"/>
    </source>
</evidence>
<dbReference type="EMBL" id="CAKXZT010000130">
    <property type="protein sequence ID" value="CAH2402705.1"/>
    <property type="molecule type" value="Genomic_DNA"/>
</dbReference>
<accession>A0ABM9E0W5</accession>
<name>A0ABM9E0W5_9HYPH</name>
<organism evidence="2 3">
    <name type="scientific">Mesorhizobium escarrei</name>
    <dbReference type="NCBI Taxonomy" id="666018"/>
    <lineage>
        <taxon>Bacteria</taxon>
        <taxon>Pseudomonadati</taxon>
        <taxon>Pseudomonadota</taxon>
        <taxon>Alphaproteobacteria</taxon>
        <taxon>Hyphomicrobiales</taxon>
        <taxon>Phyllobacteriaceae</taxon>
        <taxon>Mesorhizobium</taxon>
    </lineage>
</organism>
<comment type="caution">
    <text evidence="2">The sequence shown here is derived from an EMBL/GenBank/DDBJ whole genome shotgun (WGS) entry which is preliminary data.</text>
</comment>
<evidence type="ECO:0000313" key="2">
    <source>
        <dbReference type="EMBL" id="CAH2402705.1"/>
    </source>
</evidence>
<sequence>MAALSHCTVVAAAEKGSVRWLWVNVRYRAAKWANEGGFGFKLRRRMLVMAFHPGRPVGSASRKPAGATESPQSQPCYARR</sequence>
<dbReference type="Proteomes" id="UP001153050">
    <property type="component" value="Unassembled WGS sequence"/>
</dbReference>
<proteinExistence type="predicted"/>
<evidence type="ECO:0000256" key="1">
    <source>
        <dbReference type="SAM" id="MobiDB-lite"/>
    </source>
</evidence>
<evidence type="ECO:0000313" key="3">
    <source>
        <dbReference type="Proteomes" id="UP001153050"/>
    </source>
</evidence>